<reference evidence="1 2" key="1">
    <citation type="submission" date="2016-10" db="EMBL/GenBank/DDBJ databases">
        <authorList>
            <person name="de Groot N.N."/>
        </authorList>
    </citation>
    <scope>NUCLEOTIDE SEQUENCE [LARGE SCALE GENOMIC DNA]</scope>
    <source>
        <strain evidence="1 2">DSM 44945</strain>
    </source>
</reference>
<evidence type="ECO:0000313" key="1">
    <source>
        <dbReference type="EMBL" id="SFF84997.1"/>
    </source>
</evidence>
<dbReference type="EMBL" id="FOOK01000006">
    <property type="protein sequence ID" value="SFF84997.1"/>
    <property type="molecule type" value="Genomic_DNA"/>
</dbReference>
<protein>
    <submittedName>
        <fullName evidence="1">Uncharacterized protein</fullName>
    </submittedName>
</protein>
<dbReference type="RefSeq" id="WP_092036618.1">
    <property type="nucleotide sequence ID" value="NZ_FOOK01000006.1"/>
</dbReference>
<organism evidence="1 2">
    <name type="scientific">Planifilum fulgidum</name>
    <dbReference type="NCBI Taxonomy" id="201973"/>
    <lineage>
        <taxon>Bacteria</taxon>
        <taxon>Bacillati</taxon>
        <taxon>Bacillota</taxon>
        <taxon>Bacilli</taxon>
        <taxon>Bacillales</taxon>
        <taxon>Thermoactinomycetaceae</taxon>
        <taxon>Planifilum</taxon>
    </lineage>
</organism>
<keyword evidence="2" id="KW-1185">Reference proteome</keyword>
<dbReference type="AlphaFoldDB" id="A0A1I2M618"/>
<sequence length="109" mass="12883">MADSIYEWRFDPRLNIRRLVLRADPDRLTDAERAELAARYQEMAAQIPAQVKAFEKRYMACYEELKQAEDDETFYSLIDEMNDLSSRISDLNILYLEIEGRYLAEKVHG</sequence>
<dbReference type="Proteomes" id="UP000198661">
    <property type="component" value="Unassembled WGS sequence"/>
</dbReference>
<gene>
    <name evidence="1" type="ORF">SAMN04488025_106139</name>
</gene>
<name>A0A1I2M618_9BACL</name>
<dbReference type="STRING" id="201973.SAMN04488025_106139"/>
<evidence type="ECO:0000313" key="2">
    <source>
        <dbReference type="Proteomes" id="UP000198661"/>
    </source>
</evidence>
<accession>A0A1I2M618</accession>
<proteinExistence type="predicted"/>
<dbReference type="OrthoDB" id="2989999at2"/>